<dbReference type="Proteomes" id="UP000276133">
    <property type="component" value="Unassembled WGS sequence"/>
</dbReference>
<accession>A0A3M7PKY6</accession>
<gene>
    <name evidence="1" type="ORF">BpHYR1_040866</name>
</gene>
<dbReference type="EMBL" id="REGN01010070">
    <property type="protein sequence ID" value="RMZ99762.1"/>
    <property type="molecule type" value="Genomic_DNA"/>
</dbReference>
<keyword evidence="2" id="KW-1185">Reference proteome</keyword>
<evidence type="ECO:0000313" key="2">
    <source>
        <dbReference type="Proteomes" id="UP000276133"/>
    </source>
</evidence>
<evidence type="ECO:0000313" key="1">
    <source>
        <dbReference type="EMBL" id="RMZ99762.1"/>
    </source>
</evidence>
<protein>
    <submittedName>
        <fullName evidence="1">Uncharacterized protein</fullName>
    </submittedName>
</protein>
<name>A0A3M7PKY6_BRAPC</name>
<dbReference type="AlphaFoldDB" id="A0A3M7PKY6"/>
<comment type="caution">
    <text evidence="1">The sequence shown here is derived from an EMBL/GenBank/DDBJ whole genome shotgun (WGS) entry which is preliminary data.</text>
</comment>
<reference evidence="1 2" key="1">
    <citation type="journal article" date="2018" name="Sci. Rep.">
        <title>Genomic signatures of local adaptation to the degree of environmental predictability in rotifers.</title>
        <authorList>
            <person name="Franch-Gras L."/>
            <person name="Hahn C."/>
            <person name="Garcia-Roger E.M."/>
            <person name="Carmona M.J."/>
            <person name="Serra M."/>
            <person name="Gomez A."/>
        </authorList>
    </citation>
    <scope>NUCLEOTIDE SEQUENCE [LARGE SCALE GENOMIC DNA]</scope>
    <source>
        <strain evidence="1">HYR1</strain>
    </source>
</reference>
<proteinExistence type="predicted"/>
<organism evidence="1 2">
    <name type="scientific">Brachionus plicatilis</name>
    <name type="common">Marine rotifer</name>
    <name type="synonym">Brachionus muelleri</name>
    <dbReference type="NCBI Taxonomy" id="10195"/>
    <lineage>
        <taxon>Eukaryota</taxon>
        <taxon>Metazoa</taxon>
        <taxon>Spiralia</taxon>
        <taxon>Gnathifera</taxon>
        <taxon>Rotifera</taxon>
        <taxon>Eurotatoria</taxon>
        <taxon>Monogononta</taxon>
        <taxon>Pseudotrocha</taxon>
        <taxon>Ploima</taxon>
        <taxon>Brachionidae</taxon>
        <taxon>Brachionus</taxon>
    </lineage>
</organism>
<sequence>MENRGQIQNRFDKWISVNLHTFFTNFYQSNHPPFIIIYFFYYKKSTCPIGILLQVYILKKY</sequence>